<dbReference type="SUPFAM" id="SSF53335">
    <property type="entry name" value="S-adenosyl-L-methionine-dependent methyltransferases"/>
    <property type="match status" value="1"/>
</dbReference>
<dbReference type="PROSITE" id="PS00700">
    <property type="entry name" value="RIBOSOMAL_L6_2"/>
    <property type="match status" value="1"/>
</dbReference>
<dbReference type="GO" id="GO:0019843">
    <property type="term" value="F:rRNA binding"/>
    <property type="evidence" value="ECO:0007669"/>
    <property type="project" value="InterPro"/>
</dbReference>
<evidence type="ECO:0000259" key="6">
    <source>
        <dbReference type="Pfam" id="PF00347"/>
    </source>
</evidence>
<dbReference type="GO" id="GO:0003735">
    <property type="term" value="F:structural constituent of ribosome"/>
    <property type="evidence" value="ECO:0007669"/>
    <property type="project" value="InterPro"/>
</dbReference>
<name>A0AAD7XVV3_9FUNG</name>
<feature type="domain" description="Large ribosomal subunit protein uL6 alpha-beta" evidence="6">
    <location>
        <begin position="408"/>
        <end position="481"/>
    </location>
</feature>
<dbReference type="InterPro" id="IPR007757">
    <property type="entry name" value="MT-A70-like"/>
</dbReference>
<accession>A0AAD7XVV3</accession>
<evidence type="ECO:0000256" key="1">
    <source>
        <dbReference type="ARBA" id="ARBA00009356"/>
    </source>
</evidence>
<dbReference type="FunFam" id="3.90.930.12:FF:000003">
    <property type="entry name" value="60S ribosomal protein L9"/>
    <property type="match status" value="1"/>
</dbReference>
<dbReference type="PANTHER" id="PTHR12829">
    <property type="entry name" value="N6-ADENOSINE-METHYLTRANSFERASE"/>
    <property type="match status" value="1"/>
</dbReference>
<dbReference type="InterPro" id="IPR029063">
    <property type="entry name" value="SAM-dependent_MTases_sf"/>
</dbReference>
<keyword evidence="3" id="KW-0687">Ribonucleoprotein</keyword>
<dbReference type="SUPFAM" id="SSF56053">
    <property type="entry name" value="Ribosomal protein L6"/>
    <property type="match status" value="2"/>
</dbReference>
<evidence type="ECO:0000256" key="3">
    <source>
        <dbReference type="ARBA" id="ARBA00023274"/>
    </source>
</evidence>
<evidence type="ECO:0000256" key="5">
    <source>
        <dbReference type="SAM" id="MobiDB-lite"/>
    </source>
</evidence>
<dbReference type="GO" id="GO:0006412">
    <property type="term" value="P:translation"/>
    <property type="evidence" value="ECO:0007669"/>
    <property type="project" value="InterPro"/>
</dbReference>
<dbReference type="Pfam" id="PF00347">
    <property type="entry name" value="Ribosomal_L6"/>
    <property type="match status" value="2"/>
</dbReference>
<evidence type="ECO:0000256" key="4">
    <source>
        <dbReference type="PROSITE-ProRule" id="PRU00489"/>
    </source>
</evidence>
<dbReference type="RefSeq" id="XP_058343822.1">
    <property type="nucleotide sequence ID" value="XM_058485336.1"/>
</dbReference>
<dbReference type="InterPro" id="IPR002359">
    <property type="entry name" value="Ribosomal_uL6_CS2"/>
</dbReference>
<sequence>MAILFSTQHVDVLDCQAAFSKELKLHSQPLQLRRGEFSVHEPYYKSSASTASAGQKRKRQENTADIETESWHQEHARPFLTQCINELPKDVFSHLDNKEAAASNDAIGIDFTSLVALAQASSRFTQKEDDLNLQEEEDHVMEPLDVFHRIISNPSTSNAMQITIQDQDYIIPPRASFYMSDMSSGMKDLKAHARSIGLFDFVVMDPPWPNKSVHRSSHYETQDIYDLFKIPMKQLIAPGGLLAVWVTNKPKFRKFVMNKLFPTWNIKLVGVWYWLKVTTKGEPVVPLDSPHRKPYEQLVLGIVMPQQQQQDQEEPLSTREGRIPDTHAIISIPSRRHSRKPPLQDVMAKYLPKNPKCLELFARCLTPHWTSWGNECLKFQHDQYFESVEIIKDQVVKEDLVKDDQLTIPEGVNVSIKSRIVTVKGPRGTLTKNLRHLNIEIKFANKNTLLFTVYHGARKHVAAIRTVRSIVNNMITGVTKGFQYKMRYVYAHFPINVIVNGTNDAVEIRNFLGQKVAFQVKMREGVTCEASKNQKDELVITGNDLENVSQSAADIQQTCRVRNKDIRKFLDGIYVSERNTIVQDE</sequence>
<dbReference type="GeneID" id="83212704"/>
<comment type="similarity">
    <text evidence="1">Belongs to the universal ribosomal protein uL6 family.</text>
</comment>
<feature type="domain" description="Large ribosomal subunit protein uL6 alpha-beta" evidence="6">
    <location>
        <begin position="493"/>
        <end position="572"/>
    </location>
</feature>
<dbReference type="AlphaFoldDB" id="A0AAD7XVV3"/>
<dbReference type="FunFam" id="3.90.930.12:FF:000004">
    <property type="entry name" value="60S ribosomal protein L9"/>
    <property type="match status" value="1"/>
</dbReference>
<dbReference type="PROSITE" id="PS00092">
    <property type="entry name" value="N6_MTASE"/>
    <property type="match status" value="1"/>
</dbReference>
<dbReference type="InterPro" id="IPR020040">
    <property type="entry name" value="Ribosomal_uL6_a/b-dom"/>
</dbReference>
<dbReference type="InterPro" id="IPR036789">
    <property type="entry name" value="Ribosomal_uL6-like_a/b-dom_sf"/>
</dbReference>
<dbReference type="Gene3D" id="3.90.930.12">
    <property type="entry name" value="Ribosomal protein L6, alpha-beta domain"/>
    <property type="match status" value="2"/>
</dbReference>
<dbReference type="GO" id="GO:0005840">
    <property type="term" value="C:ribosome"/>
    <property type="evidence" value="ECO:0007669"/>
    <property type="project" value="UniProtKB-KW"/>
</dbReference>
<dbReference type="Proteomes" id="UP001234581">
    <property type="component" value="Unassembled WGS sequence"/>
</dbReference>
<reference evidence="7 8" key="1">
    <citation type="submission" date="2023-03" db="EMBL/GenBank/DDBJ databases">
        <title>Genome sequence of Lichtheimia ornata CBS 291.66.</title>
        <authorList>
            <person name="Mohabir J.T."/>
            <person name="Shea T.P."/>
            <person name="Kurbessoian T."/>
            <person name="Berby B."/>
            <person name="Fontaine J."/>
            <person name="Livny J."/>
            <person name="Gnirke A."/>
            <person name="Stajich J.E."/>
            <person name="Cuomo C.A."/>
        </authorList>
    </citation>
    <scope>NUCLEOTIDE SEQUENCE [LARGE SCALE GENOMIC DNA]</scope>
    <source>
        <strain evidence="7">CBS 291.66</strain>
    </source>
</reference>
<comment type="similarity">
    <text evidence="4">Belongs to the MT-A70-like family.</text>
</comment>
<protein>
    <recommendedName>
        <fullName evidence="6">Large ribosomal subunit protein uL6 alpha-beta domain-containing protein</fullName>
    </recommendedName>
</protein>
<dbReference type="Pfam" id="PF05063">
    <property type="entry name" value="MT-A70"/>
    <property type="match status" value="1"/>
</dbReference>
<proteinExistence type="inferred from homology"/>
<dbReference type="GO" id="GO:1990904">
    <property type="term" value="C:ribonucleoprotein complex"/>
    <property type="evidence" value="ECO:0007669"/>
    <property type="project" value="UniProtKB-KW"/>
</dbReference>
<evidence type="ECO:0000313" key="7">
    <source>
        <dbReference type="EMBL" id="KAJ8658909.1"/>
    </source>
</evidence>
<organism evidence="7 8">
    <name type="scientific">Lichtheimia ornata</name>
    <dbReference type="NCBI Taxonomy" id="688661"/>
    <lineage>
        <taxon>Eukaryota</taxon>
        <taxon>Fungi</taxon>
        <taxon>Fungi incertae sedis</taxon>
        <taxon>Mucoromycota</taxon>
        <taxon>Mucoromycotina</taxon>
        <taxon>Mucoromycetes</taxon>
        <taxon>Mucorales</taxon>
        <taxon>Lichtheimiaceae</taxon>
        <taxon>Lichtheimia</taxon>
    </lineage>
</organism>
<dbReference type="InterPro" id="IPR002052">
    <property type="entry name" value="DNA_methylase_N6_adenine_CS"/>
</dbReference>
<dbReference type="EMBL" id="JARTCD010000021">
    <property type="protein sequence ID" value="KAJ8658909.1"/>
    <property type="molecule type" value="Genomic_DNA"/>
</dbReference>
<evidence type="ECO:0000256" key="2">
    <source>
        <dbReference type="ARBA" id="ARBA00022980"/>
    </source>
</evidence>
<dbReference type="GO" id="GO:0005634">
    <property type="term" value="C:nucleus"/>
    <property type="evidence" value="ECO:0007669"/>
    <property type="project" value="TreeGrafter"/>
</dbReference>
<keyword evidence="2" id="KW-0689">Ribosomal protein</keyword>
<dbReference type="PANTHER" id="PTHR12829:SF4">
    <property type="entry name" value="N(6)-ADENINE-SPECIFIC METHYLTRANSFERASE METTL4"/>
    <property type="match status" value="1"/>
</dbReference>
<dbReference type="GO" id="GO:0032259">
    <property type="term" value="P:methylation"/>
    <property type="evidence" value="ECO:0007669"/>
    <property type="project" value="InterPro"/>
</dbReference>
<gene>
    <name evidence="7" type="ORF">O0I10_005291</name>
</gene>
<dbReference type="PROSITE" id="PS51143">
    <property type="entry name" value="MT_A70"/>
    <property type="match status" value="1"/>
</dbReference>
<dbReference type="GO" id="GO:0008168">
    <property type="term" value="F:methyltransferase activity"/>
    <property type="evidence" value="ECO:0007669"/>
    <property type="project" value="InterPro"/>
</dbReference>
<comment type="caution">
    <text evidence="7">The sequence shown here is derived from an EMBL/GenBank/DDBJ whole genome shotgun (WGS) entry which is preliminary data.</text>
</comment>
<feature type="region of interest" description="Disordered" evidence="5">
    <location>
        <begin position="46"/>
        <end position="71"/>
    </location>
</feature>
<evidence type="ECO:0000313" key="8">
    <source>
        <dbReference type="Proteomes" id="UP001234581"/>
    </source>
</evidence>
<keyword evidence="8" id="KW-1185">Reference proteome</keyword>